<dbReference type="InterPro" id="IPR021739">
    <property type="entry name" value="SaV-like"/>
</dbReference>
<dbReference type="RefSeq" id="WP_097013320.1">
    <property type="nucleotide sequence ID" value="NZ_LT907975.1"/>
</dbReference>
<dbReference type="Pfam" id="PF11753">
    <property type="entry name" value="DUF3310"/>
    <property type="match status" value="1"/>
</dbReference>
<gene>
    <name evidence="1" type="ORF">DPRO_3704</name>
</gene>
<dbReference type="Proteomes" id="UP000219215">
    <property type="component" value="Chromosome DPRO"/>
</dbReference>
<accession>A0A2C8FDK6</accession>
<reference evidence="2" key="1">
    <citation type="submission" date="2017-09" db="EMBL/GenBank/DDBJ databases">
        <authorList>
            <person name="Regsiter A."/>
            <person name="William W."/>
        </authorList>
    </citation>
    <scope>NUCLEOTIDE SEQUENCE [LARGE SCALE GENOMIC DNA]</scope>
    <source>
        <strain evidence="2">500-1</strain>
    </source>
</reference>
<evidence type="ECO:0000313" key="1">
    <source>
        <dbReference type="EMBL" id="SOB60620.1"/>
    </source>
</evidence>
<dbReference type="AlphaFoldDB" id="A0A2C8FDK6"/>
<dbReference type="KEGG" id="pprf:DPRO_3704"/>
<organism evidence="1 2">
    <name type="scientific">Pseudodesulfovibrio profundus</name>
    <dbReference type="NCBI Taxonomy" id="57320"/>
    <lineage>
        <taxon>Bacteria</taxon>
        <taxon>Pseudomonadati</taxon>
        <taxon>Thermodesulfobacteriota</taxon>
        <taxon>Desulfovibrionia</taxon>
        <taxon>Desulfovibrionales</taxon>
        <taxon>Desulfovibrionaceae</taxon>
    </lineage>
</organism>
<sequence>MPDAYIHDNKHKSTEVLCSDPVNLPSHYRQFGKEVIDIIRDTLTPEEFVGYCKGNELKYRLRAGFKDKSKMNEDMEKAMKYREFRECYL</sequence>
<keyword evidence="2" id="KW-1185">Reference proteome</keyword>
<dbReference type="EMBL" id="LT907975">
    <property type="protein sequence ID" value="SOB60620.1"/>
    <property type="molecule type" value="Genomic_DNA"/>
</dbReference>
<evidence type="ECO:0000313" key="2">
    <source>
        <dbReference type="Proteomes" id="UP000219215"/>
    </source>
</evidence>
<dbReference type="OrthoDB" id="1684418at2"/>
<name>A0A2C8FDK6_9BACT</name>
<proteinExistence type="predicted"/>
<protein>
    <submittedName>
        <fullName evidence="1">Uncharacterized protein</fullName>
    </submittedName>
</protein>